<feature type="domain" description="AB hydrolase-1" evidence="2">
    <location>
        <begin position="83"/>
        <end position="319"/>
    </location>
</feature>
<dbReference type="InterPro" id="IPR050266">
    <property type="entry name" value="AB_hydrolase_sf"/>
</dbReference>
<keyword evidence="1" id="KW-0472">Membrane</keyword>
<dbReference type="PANTHER" id="PTHR43798">
    <property type="entry name" value="MONOACYLGLYCEROL LIPASE"/>
    <property type="match status" value="1"/>
</dbReference>
<sequence>MCLVRASGSDYLIRGHMTHIFRKLAIAFGLLIFCGVVAWHTLPSQVAKGLIALNNASAGLRSKVISTDVGDIHYLEGGQGETVLLVHGIYARKEHWVEVARALTKDYRIIAVDLPGFGDNALRADDDYLFDQQQANLLTVMQALELKAVHVGANSMGAYVAALLAEEHPELIASLSFIGSPLGVPTPIPSDMDKARDLGITPLVVQTTEDFAERNEWLSPNIPYVPGPILRTWAKEEVAQADHNARIWDVVHSKSDVPTVLDLAPSIEMPTLIIWCQEDRIFHISGAAILDRSLPASHLATLNNCGHVPMLDKPDAVASEYLKFLSSFPGPE</sequence>
<organism evidence="3 4">
    <name type="scientific">Shimia sagamensis</name>
    <dbReference type="NCBI Taxonomy" id="1566352"/>
    <lineage>
        <taxon>Bacteria</taxon>
        <taxon>Pseudomonadati</taxon>
        <taxon>Pseudomonadota</taxon>
        <taxon>Alphaproteobacteria</taxon>
        <taxon>Rhodobacterales</taxon>
        <taxon>Roseobacteraceae</taxon>
    </lineage>
</organism>
<dbReference type="Gene3D" id="3.40.50.1820">
    <property type="entry name" value="alpha/beta hydrolase"/>
    <property type="match status" value="1"/>
</dbReference>
<evidence type="ECO:0000259" key="2">
    <source>
        <dbReference type="Pfam" id="PF12697"/>
    </source>
</evidence>
<keyword evidence="1" id="KW-0812">Transmembrane</keyword>
<dbReference type="InterPro" id="IPR000073">
    <property type="entry name" value="AB_hydrolase_1"/>
</dbReference>
<dbReference type="InterPro" id="IPR029058">
    <property type="entry name" value="AB_hydrolase_fold"/>
</dbReference>
<evidence type="ECO:0000256" key="1">
    <source>
        <dbReference type="SAM" id="Phobius"/>
    </source>
</evidence>
<proteinExistence type="predicted"/>
<dbReference type="EMBL" id="FXTY01000016">
    <property type="protein sequence ID" value="SMP36395.1"/>
    <property type="molecule type" value="Genomic_DNA"/>
</dbReference>
<protein>
    <submittedName>
        <fullName evidence="3">Pimeloyl-ACP methyl ester carboxylesterase</fullName>
    </submittedName>
</protein>
<dbReference type="InterPro" id="IPR000639">
    <property type="entry name" value="Epox_hydrolase-like"/>
</dbReference>
<gene>
    <name evidence="3" type="ORF">SAMN06265373_1165</name>
</gene>
<dbReference type="PANTHER" id="PTHR43798:SF5">
    <property type="entry name" value="MONOACYLGLYCEROL LIPASE ABHD6"/>
    <property type="match status" value="1"/>
</dbReference>
<dbReference type="SUPFAM" id="SSF53474">
    <property type="entry name" value="alpha/beta-Hydrolases"/>
    <property type="match status" value="1"/>
</dbReference>
<name>A0ABY1PNC1_9RHOB</name>
<keyword evidence="1" id="KW-1133">Transmembrane helix</keyword>
<evidence type="ECO:0000313" key="3">
    <source>
        <dbReference type="EMBL" id="SMP36395.1"/>
    </source>
</evidence>
<accession>A0ABY1PNC1</accession>
<evidence type="ECO:0000313" key="4">
    <source>
        <dbReference type="Proteomes" id="UP001157961"/>
    </source>
</evidence>
<dbReference type="PRINTS" id="PR00111">
    <property type="entry name" value="ABHYDROLASE"/>
</dbReference>
<comment type="caution">
    <text evidence="3">The sequence shown here is derived from an EMBL/GenBank/DDBJ whole genome shotgun (WGS) entry which is preliminary data.</text>
</comment>
<dbReference type="Pfam" id="PF12697">
    <property type="entry name" value="Abhydrolase_6"/>
    <property type="match status" value="1"/>
</dbReference>
<keyword evidence="4" id="KW-1185">Reference proteome</keyword>
<feature type="transmembrane region" description="Helical" evidence="1">
    <location>
        <begin position="20"/>
        <end position="42"/>
    </location>
</feature>
<dbReference type="PRINTS" id="PR00412">
    <property type="entry name" value="EPOXHYDRLASE"/>
</dbReference>
<reference evidence="3 4" key="1">
    <citation type="submission" date="2017-05" db="EMBL/GenBank/DDBJ databases">
        <authorList>
            <person name="Varghese N."/>
            <person name="Submissions S."/>
        </authorList>
    </citation>
    <scope>NUCLEOTIDE SEQUENCE [LARGE SCALE GENOMIC DNA]</scope>
    <source>
        <strain evidence="3 4">DSM 29734</strain>
    </source>
</reference>
<dbReference type="Proteomes" id="UP001157961">
    <property type="component" value="Unassembled WGS sequence"/>
</dbReference>